<evidence type="ECO:0000313" key="2">
    <source>
        <dbReference type="EMBL" id="KAJ6216428.1"/>
    </source>
</evidence>
<dbReference type="GO" id="GO:0016020">
    <property type="term" value="C:membrane"/>
    <property type="evidence" value="ECO:0007669"/>
    <property type="project" value="TreeGrafter"/>
</dbReference>
<evidence type="ECO:0008006" key="4">
    <source>
        <dbReference type="Google" id="ProtNLM"/>
    </source>
</evidence>
<protein>
    <recommendedName>
        <fullName evidence="4">Transmembrane protein 209</fullName>
    </recommendedName>
</protein>
<name>A0A9Q0RI46_BLOTA</name>
<accession>A0A9Q0RI46</accession>
<gene>
    <name evidence="2" type="ORF">RDWZM_007585</name>
</gene>
<feature type="transmembrane region" description="Helical" evidence="1">
    <location>
        <begin position="55"/>
        <end position="79"/>
    </location>
</feature>
<dbReference type="OMA" id="CMIEFLW"/>
<dbReference type="Proteomes" id="UP001142055">
    <property type="component" value="Chromosome 3"/>
</dbReference>
<dbReference type="AlphaFoldDB" id="A0A9Q0RI46"/>
<reference evidence="2" key="1">
    <citation type="submission" date="2022-12" db="EMBL/GenBank/DDBJ databases">
        <title>Genome assemblies of Blomia tropicalis.</title>
        <authorList>
            <person name="Cui Y."/>
        </authorList>
    </citation>
    <scope>NUCLEOTIDE SEQUENCE</scope>
    <source>
        <tissue evidence="2">Adult mites</tissue>
    </source>
</reference>
<keyword evidence="1" id="KW-1133">Transmembrane helix</keyword>
<organism evidence="2 3">
    <name type="scientific">Blomia tropicalis</name>
    <name type="common">Mite</name>
    <dbReference type="NCBI Taxonomy" id="40697"/>
    <lineage>
        <taxon>Eukaryota</taxon>
        <taxon>Metazoa</taxon>
        <taxon>Ecdysozoa</taxon>
        <taxon>Arthropoda</taxon>
        <taxon>Chelicerata</taxon>
        <taxon>Arachnida</taxon>
        <taxon>Acari</taxon>
        <taxon>Acariformes</taxon>
        <taxon>Sarcoptiformes</taxon>
        <taxon>Astigmata</taxon>
        <taxon>Glycyphagoidea</taxon>
        <taxon>Echimyopodidae</taxon>
        <taxon>Blomia</taxon>
    </lineage>
</organism>
<dbReference type="Pfam" id="PF09786">
    <property type="entry name" value="CytochromB561_N"/>
    <property type="match status" value="1"/>
</dbReference>
<dbReference type="PANTHER" id="PTHR21780:SF0">
    <property type="entry name" value="TRANSMEMBRANE PROTEIN 209"/>
    <property type="match status" value="1"/>
</dbReference>
<sequence length="604" mass="68862">MSNSNEISKRRQFVATAESSPYWASINLLSFFLCVIDFKYGYIPSFSFLKILGNLFLIIEMCLMFNFFINFVYNMYLILWIKKLMQPMELTVSEFNLFGIGAKEIGFKLKKEESSKTVTPIKKVTNTPQSTPTFEINSSSILDKHASLDSTTLSNRLFDSSLNSTSSSWSFIRPNSDSFSKLRNSPDLFKNNSGNELKFRKSNSFLFNKKKSSISSESELKRYLTEHEERTEHINELIQAQKRFTSVTDGSSHMNQAPNSPHFIGQKSETSLTHSPVYSPKNQSFGSPFNKSQLATISTSPLSTSSITSNLSQMPNNCQEVSNTAVPTYQPAIKVVTLPTNPEKSESINYSHSSTKSLEKILTKLEIDDSRLNQMVENIRKWISQTILVRLSEEIDLINKLILEKGFIDSLIGETSIQQLKQLAKKLEFSTLEQLCSFLDINVRNIENNSTLQQYLVRRIKDLAKGGCITEFHWEGGGSYNYKHWKEDMLTDSEIILHLFCVYMDSRLLFNPTIPEGKPFTSQHLKLTKSDSPRSDTFIHQLKQYPPHYSLSLKGENFDLPPGRNNLFYTLLVFLNHIKVKNFGLLGRINLGPSGLNIAWVIDK</sequence>
<dbReference type="EMBL" id="JAPWDV010000003">
    <property type="protein sequence ID" value="KAJ6216428.1"/>
    <property type="molecule type" value="Genomic_DNA"/>
</dbReference>
<dbReference type="PANTHER" id="PTHR21780">
    <property type="entry name" value="TRANSMEMBRANE PROTEIN 209"/>
    <property type="match status" value="1"/>
</dbReference>
<evidence type="ECO:0000256" key="1">
    <source>
        <dbReference type="SAM" id="Phobius"/>
    </source>
</evidence>
<comment type="caution">
    <text evidence="2">The sequence shown here is derived from an EMBL/GenBank/DDBJ whole genome shotgun (WGS) entry which is preliminary data.</text>
</comment>
<keyword evidence="1" id="KW-0472">Membrane</keyword>
<feature type="transmembrane region" description="Helical" evidence="1">
    <location>
        <begin position="21"/>
        <end position="43"/>
    </location>
</feature>
<proteinExistence type="predicted"/>
<keyword evidence="1" id="KW-0812">Transmembrane</keyword>
<dbReference type="InterPro" id="IPR019176">
    <property type="entry name" value="Cytochrome_B561-rel"/>
</dbReference>
<evidence type="ECO:0000313" key="3">
    <source>
        <dbReference type="Proteomes" id="UP001142055"/>
    </source>
</evidence>
<keyword evidence="3" id="KW-1185">Reference proteome</keyword>